<protein>
    <submittedName>
        <fullName evidence="1">Unannotated protein</fullName>
    </submittedName>
</protein>
<name>A0A6J6MZB0_9ZZZZ</name>
<reference evidence="1" key="1">
    <citation type="submission" date="2020-05" db="EMBL/GenBank/DDBJ databases">
        <authorList>
            <person name="Chiriac C."/>
            <person name="Salcher M."/>
            <person name="Ghai R."/>
            <person name="Kavagutti S V."/>
        </authorList>
    </citation>
    <scope>NUCLEOTIDE SEQUENCE</scope>
</reference>
<evidence type="ECO:0000313" key="1">
    <source>
        <dbReference type="EMBL" id="CAB4679681.1"/>
    </source>
</evidence>
<proteinExistence type="predicted"/>
<dbReference type="EMBL" id="CAEZXK010000003">
    <property type="protein sequence ID" value="CAB4679681.1"/>
    <property type="molecule type" value="Genomic_DNA"/>
</dbReference>
<sequence length="393" mass="44756">MSIKGEQALSAVQELLDQEQRAEAGKMSLELAKAAQPQMIELGLSDRSLKLFESFRAASTKTANSADILAYHYLRNKAPAADVNEDPKFIHFSLRLTQGFEIDQKAVKRLYDNMLPLYSELERKLLQSRSRRTHTEAVLRIFKPRYLSNWRTDNVTQIDFAYLERETKKLRERRLSSPEEIQTWSQDVFNLFANTAVMTNEQRDFVISRSKNDPKVKKPLGLISEGSLEIYSSRWKTWFAIHGTELLQLDYSSIPPLDSDISKNEAARHVWNEASKMRDDLNWKMKKVNDQILNLQSALASNQKGSVRVLLESASDSEINSSWSSSVNPDAIQGLSTWIAETRTFWVAAAETVKGEVSFKSGSNETKHSLPEMTLDKFSKLVSDAISRRLEGN</sequence>
<gene>
    <name evidence="1" type="ORF">UFOPK2370_00173</name>
</gene>
<organism evidence="1">
    <name type="scientific">freshwater metagenome</name>
    <dbReference type="NCBI Taxonomy" id="449393"/>
    <lineage>
        <taxon>unclassified sequences</taxon>
        <taxon>metagenomes</taxon>
        <taxon>ecological metagenomes</taxon>
    </lineage>
</organism>
<dbReference type="AlphaFoldDB" id="A0A6J6MZB0"/>
<accession>A0A6J6MZB0</accession>